<accession>A0ACB8V8Q4</accession>
<sequence length="348" mass="39114">DKKPSTLQKAQSSLKITSRRVKREQGSCRAPTSFLQLTANTNKQPDRRGNITEIPWTVSAQHGDAVSLKENRIVVQEDGYYLVFGQVLCHCNSSITKLILHLICSKHSANVLLDLQVLFIGPSAVMGHTIRSWGSGETGSTPTALLRCLQEISDAPPDNTCYTAVVVQFNSSRSSSRGRMVRHMLSHLLLLWSLSHDLYITGLTHLEPKEQSWNNQSLYSVPPDLDARLRRLDLSNNFIRQLHTLALPYLEQLDLSSNQLDLISEGAFENLDQLEELNLSRNALNNNLGNNSKALQSISRLRSLDVSMNGLRDDAAEMYLRNKSYLDQLKMTGNTLTRLSHNMFKESK</sequence>
<keyword evidence="2" id="KW-1185">Reference proteome</keyword>
<name>A0ACB8V8Q4_9TELE</name>
<gene>
    <name evidence="1" type="ORF">L3Q82_020714</name>
</gene>
<dbReference type="EMBL" id="CM041554">
    <property type="protein sequence ID" value="KAI3351884.1"/>
    <property type="molecule type" value="Genomic_DNA"/>
</dbReference>
<evidence type="ECO:0000313" key="1">
    <source>
        <dbReference type="EMBL" id="KAI3351884.1"/>
    </source>
</evidence>
<feature type="non-terminal residue" evidence="1">
    <location>
        <position position="1"/>
    </location>
</feature>
<reference evidence="1" key="1">
    <citation type="submission" date="2022-04" db="EMBL/GenBank/DDBJ databases">
        <title>Jade perch genome.</title>
        <authorList>
            <person name="Chao B."/>
        </authorList>
    </citation>
    <scope>NUCLEOTIDE SEQUENCE</scope>
    <source>
        <strain evidence="1">CB-2022</strain>
    </source>
</reference>
<feature type="non-terminal residue" evidence="1">
    <location>
        <position position="348"/>
    </location>
</feature>
<comment type="caution">
    <text evidence="1">The sequence shown here is derived from an EMBL/GenBank/DDBJ whole genome shotgun (WGS) entry which is preliminary data.</text>
</comment>
<dbReference type="Proteomes" id="UP000831701">
    <property type="component" value="Chromosome 24"/>
</dbReference>
<proteinExistence type="predicted"/>
<protein>
    <submittedName>
        <fullName evidence="1">Uncharacterized protein</fullName>
    </submittedName>
</protein>
<evidence type="ECO:0000313" key="2">
    <source>
        <dbReference type="Proteomes" id="UP000831701"/>
    </source>
</evidence>
<organism evidence="1 2">
    <name type="scientific">Scortum barcoo</name>
    <name type="common">barcoo grunter</name>
    <dbReference type="NCBI Taxonomy" id="214431"/>
    <lineage>
        <taxon>Eukaryota</taxon>
        <taxon>Metazoa</taxon>
        <taxon>Chordata</taxon>
        <taxon>Craniata</taxon>
        <taxon>Vertebrata</taxon>
        <taxon>Euteleostomi</taxon>
        <taxon>Actinopterygii</taxon>
        <taxon>Neopterygii</taxon>
        <taxon>Teleostei</taxon>
        <taxon>Neoteleostei</taxon>
        <taxon>Acanthomorphata</taxon>
        <taxon>Eupercaria</taxon>
        <taxon>Centrarchiformes</taxon>
        <taxon>Terapontoidei</taxon>
        <taxon>Terapontidae</taxon>
        <taxon>Scortum</taxon>
    </lineage>
</organism>